<dbReference type="InterPro" id="IPR000182">
    <property type="entry name" value="GNAT_dom"/>
</dbReference>
<proteinExistence type="predicted"/>
<evidence type="ECO:0000313" key="4">
    <source>
        <dbReference type="EMBL" id="QNK42016.1"/>
    </source>
</evidence>
<dbReference type="AlphaFoldDB" id="A0A7G8TEH5"/>
<dbReference type="SUPFAM" id="SSF55729">
    <property type="entry name" value="Acyl-CoA N-acyltransferases (Nat)"/>
    <property type="match status" value="2"/>
</dbReference>
<keyword evidence="1 4" id="KW-0808">Transferase</keyword>
<evidence type="ECO:0000256" key="1">
    <source>
        <dbReference type="ARBA" id="ARBA00022679"/>
    </source>
</evidence>
<reference evidence="4 5" key="1">
    <citation type="submission" date="2020-08" db="EMBL/GenBank/DDBJ databases">
        <title>The isolate Caproiciproducens sp. 7D4C2 produces n-caproate at mildly acidic conditions from hexoses: genome and rBOX comparison with related strains and chain-elongating bacteria.</title>
        <authorList>
            <person name="Esquivel-Elizondo S."/>
            <person name="Bagci C."/>
            <person name="Temovska M."/>
            <person name="Jeon B.S."/>
            <person name="Bessarab I."/>
            <person name="Williams R.B.H."/>
            <person name="Huson D.H."/>
            <person name="Angenent L.T."/>
        </authorList>
    </citation>
    <scope>NUCLEOTIDE SEQUENCE [LARGE SCALE GENOMIC DNA]</scope>
    <source>
        <strain evidence="4 5">7D4C2</strain>
    </source>
</reference>
<dbReference type="CDD" id="cd04301">
    <property type="entry name" value="NAT_SF"/>
    <property type="match status" value="2"/>
</dbReference>
<dbReference type="InterPro" id="IPR016181">
    <property type="entry name" value="Acyl_CoA_acyltransferase"/>
</dbReference>
<dbReference type="GO" id="GO:0016747">
    <property type="term" value="F:acyltransferase activity, transferring groups other than amino-acyl groups"/>
    <property type="evidence" value="ECO:0007669"/>
    <property type="project" value="InterPro"/>
</dbReference>
<dbReference type="Gene3D" id="3.40.630.30">
    <property type="match status" value="2"/>
</dbReference>
<dbReference type="Pfam" id="PF00583">
    <property type="entry name" value="Acetyltransf_1"/>
    <property type="match status" value="2"/>
</dbReference>
<dbReference type="PROSITE" id="PS51186">
    <property type="entry name" value="GNAT"/>
    <property type="match status" value="2"/>
</dbReference>
<dbReference type="RefSeq" id="WP_066643994.1">
    <property type="nucleotide sequence ID" value="NZ_CP060286.1"/>
</dbReference>
<dbReference type="KEGG" id="cfem:HCR03_07240"/>
<dbReference type="Proteomes" id="UP000515909">
    <property type="component" value="Chromosome"/>
</dbReference>
<keyword evidence="2" id="KW-0012">Acyltransferase</keyword>
<dbReference type="InterPro" id="IPR050832">
    <property type="entry name" value="Bact_Acetyltransf"/>
</dbReference>
<evidence type="ECO:0000259" key="3">
    <source>
        <dbReference type="PROSITE" id="PS51186"/>
    </source>
</evidence>
<dbReference type="PANTHER" id="PTHR43877">
    <property type="entry name" value="AMINOALKYLPHOSPHONATE N-ACETYLTRANSFERASE-RELATED-RELATED"/>
    <property type="match status" value="1"/>
</dbReference>
<organism evidence="4 5">
    <name type="scientific">Caproicibacter fermentans</name>
    <dbReference type="NCBI Taxonomy" id="2576756"/>
    <lineage>
        <taxon>Bacteria</taxon>
        <taxon>Bacillati</taxon>
        <taxon>Bacillota</taxon>
        <taxon>Clostridia</taxon>
        <taxon>Eubacteriales</taxon>
        <taxon>Acutalibacteraceae</taxon>
        <taxon>Caproicibacter</taxon>
    </lineage>
</organism>
<feature type="domain" description="N-acetyltransferase" evidence="3">
    <location>
        <begin position="178"/>
        <end position="320"/>
    </location>
</feature>
<name>A0A7G8TEH5_9FIRM</name>
<gene>
    <name evidence="4" type="ORF">HCR03_07240</name>
</gene>
<accession>A0A7G8TEH5</accession>
<protein>
    <submittedName>
        <fullName evidence="4">GNAT family N-acetyltransferase</fullName>
    </submittedName>
</protein>
<evidence type="ECO:0000256" key="2">
    <source>
        <dbReference type="ARBA" id="ARBA00023315"/>
    </source>
</evidence>
<evidence type="ECO:0000313" key="5">
    <source>
        <dbReference type="Proteomes" id="UP000515909"/>
    </source>
</evidence>
<dbReference type="EMBL" id="CP060286">
    <property type="protein sequence ID" value="QNK42016.1"/>
    <property type="molecule type" value="Genomic_DNA"/>
</dbReference>
<sequence length="320" mass="36220">MQKGVSLEPWSERNIPEIAALWNRNFPEAFHVTEFWLMKKTVQDGDLFVPGTLALRGENGITAAVAAKISDGILPEYHRTAWLSSLVTDADCRRRGFGGFLYRRAEAELKKSGVRTVIAGGEMHNFFSGIPEPEPETERFFQSFGFVLNDVRHYDLSADVSRIDFDRVGVPMNETSDFVTGPATELDFPEMRRFFDREFPGRWKFEVMRHLESGGDPGEILLLRRGREVCGFCKVHVNHDGRNGEFNSQLGKSWGALGPIGISEAARGRGLGARLLRDALKHLQRGGARNVNIDWTVLKDFYGQFGFQPWRTYLAAYKEL</sequence>
<feature type="domain" description="N-acetyltransferase" evidence="3">
    <location>
        <begin position="5"/>
        <end position="166"/>
    </location>
</feature>